<feature type="compositionally biased region" description="Polar residues" evidence="3">
    <location>
        <begin position="1"/>
        <end position="11"/>
    </location>
</feature>
<dbReference type="Proteomes" id="UP001214094">
    <property type="component" value="Plasmid unnamedA"/>
</dbReference>
<dbReference type="InterPro" id="IPR002641">
    <property type="entry name" value="PNPLA_dom"/>
</dbReference>
<geneLocation type="plasmid" evidence="5 6">
    <name>unnamedA</name>
</geneLocation>
<proteinExistence type="predicted"/>
<feature type="short sequence motif" description="GXSXG" evidence="2">
    <location>
        <begin position="127"/>
        <end position="131"/>
    </location>
</feature>
<keyword evidence="6" id="KW-1185">Reference proteome</keyword>
<keyword evidence="5" id="KW-0614">Plasmid</keyword>
<evidence type="ECO:0000256" key="3">
    <source>
        <dbReference type="SAM" id="MobiDB-lite"/>
    </source>
</evidence>
<protein>
    <submittedName>
        <fullName evidence="5">Patatin-like phospholipase family protein</fullName>
    </submittedName>
</protein>
<dbReference type="SUPFAM" id="SSF52151">
    <property type="entry name" value="FabD/lysophospholipase-like"/>
    <property type="match status" value="1"/>
</dbReference>
<dbReference type="EMBL" id="CP121309">
    <property type="protein sequence ID" value="WFP93388.1"/>
    <property type="molecule type" value="Genomic_DNA"/>
</dbReference>
<dbReference type="InterPro" id="IPR016035">
    <property type="entry name" value="Acyl_Trfase/lysoPLipase"/>
</dbReference>
<dbReference type="Pfam" id="PF01734">
    <property type="entry name" value="Patatin"/>
    <property type="match status" value="1"/>
</dbReference>
<dbReference type="GeneID" id="29521274"/>
<organism evidence="5 6">
    <name type="scientific">Ensifer adhaerens</name>
    <name type="common">Sinorhizobium morelense</name>
    <dbReference type="NCBI Taxonomy" id="106592"/>
    <lineage>
        <taxon>Bacteria</taxon>
        <taxon>Pseudomonadati</taxon>
        <taxon>Pseudomonadota</taxon>
        <taxon>Alphaproteobacteria</taxon>
        <taxon>Hyphomicrobiales</taxon>
        <taxon>Rhizobiaceae</taxon>
        <taxon>Sinorhizobium/Ensifer group</taxon>
        <taxon>Ensifer</taxon>
    </lineage>
</organism>
<keyword evidence="1" id="KW-0443">Lipid metabolism</keyword>
<comment type="caution">
    <text evidence="2">Lacks conserved residue(s) required for the propagation of feature annotation.</text>
</comment>
<reference evidence="5 6" key="1">
    <citation type="submission" date="2023-03" db="EMBL/GenBank/DDBJ databases">
        <title>Comparative genome and transcriptome analysis combination mining strategies for increasing vitamin B12 production of Ensifer adhaerens strain.</title>
        <authorList>
            <person name="Yongheng L."/>
        </authorList>
    </citation>
    <scope>NUCLEOTIDE SEQUENCE [LARGE SCALE GENOMIC DNA]</scope>
    <source>
        <strain evidence="5 6">Casida A-T305</strain>
        <plasmid evidence="5 6">unnamedA</plasmid>
    </source>
</reference>
<accession>A0ABY8HMX7</accession>
<gene>
    <name evidence="5" type="ORF">P4B07_27100</name>
</gene>
<dbReference type="RefSeq" id="WP_082936571.1">
    <property type="nucleotide sequence ID" value="NZ_CP015881.1"/>
</dbReference>
<dbReference type="Gene3D" id="3.40.1090.10">
    <property type="entry name" value="Cytosolic phospholipase A2 catalytic domain"/>
    <property type="match status" value="2"/>
</dbReference>
<evidence type="ECO:0000313" key="5">
    <source>
        <dbReference type="EMBL" id="WFP93388.1"/>
    </source>
</evidence>
<evidence type="ECO:0000256" key="2">
    <source>
        <dbReference type="PROSITE-ProRule" id="PRU01161"/>
    </source>
</evidence>
<feature type="region of interest" description="Disordered" evidence="3">
    <location>
        <begin position="1"/>
        <end position="22"/>
    </location>
</feature>
<evidence type="ECO:0000313" key="6">
    <source>
        <dbReference type="Proteomes" id="UP001214094"/>
    </source>
</evidence>
<evidence type="ECO:0000259" key="4">
    <source>
        <dbReference type="PROSITE" id="PS51635"/>
    </source>
</evidence>
<evidence type="ECO:0000256" key="1">
    <source>
        <dbReference type="ARBA" id="ARBA00023098"/>
    </source>
</evidence>
<name>A0ABY8HMX7_ENSAD</name>
<feature type="domain" description="PNPLA" evidence="4">
    <location>
        <begin position="86"/>
        <end position="279"/>
    </location>
</feature>
<sequence>MTFSKRTSPTLRQRRERPAGWRAAHPVALARAGRFLRHGTLALALATAGCAGPDVTPTNRRLELTTGAVPLAQSTFDVSDTGIILAFSGGGARSAAFGYGVLSALAEAPSPGGRGRRLADDVAVVAGVSGGAVLASYFALNGRAGLEDFRKRFLGRDVEASLRTSFSPPNILRGYRGGVNDLSGFPAWLDANLFNGATLGNISRSGHPRLVIHATDLYNRSPFIFDRASFTAICSSYDDYPLAYAVAASAAVPVVFAPLTLQNFRSGCEALPEAKTQKTGVRAPGSLVAREYAGSLRRYETARDLNYLKLYDGGLVDGIGTQSLLHLMGRGAPEPIPAERAFRLRHLVVIVVDASTRIGGDISKTVDSPKAPDAIVAAIDAMINIPNLQSFDALRDHLPAWRESFVTWRCGSSGAKRGCGDLDVDIIRLALSDVSDPVLARRILGLHNRLSLNEKDVDFLADLGRRLLRDNAGYRRFLDRVNHGGPNLARAD</sequence>
<dbReference type="PROSITE" id="PS51635">
    <property type="entry name" value="PNPLA"/>
    <property type="match status" value="1"/>
</dbReference>